<dbReference type="Gramene" id="PUZ62798">
    <property type="protein sequence ID" value="PUZ62798"/>
    <property type="gene ID" value="GQ55_3G015400"/>
</dbReference>
<protein>
    <submittedName>
        <fullName evidence="1">Uncharacterized protein</fullName>
    </submittedName>
</protein>
<evidence type="ECO:0000313" key="2">
    <source>
        <dbReference type="Proteomes" id="UP000244336"/>
    </source>
</evidence>
<organism evidence="1 2">
    <name type="scientific">Panicum hallii var. hallii</name>
    <dbReference type="NCBI Taxonomy" id="1504633"/>
    <lineage>
        <taxon>Eukaryota</taxon>
        <taxon>Viridiplantae</taxon>
        <taxon>Streptophyta</taxon>
        <taxon>Embryophyta</taxon>
        <taxon>Tracheophyta</taxon>
        <taxon>Spermatophyta</taxon>
        <taxon>Magnoliopsida</taxon>
        <taxon>Liliopsida</taxon>
        <taxon>Poales</taxon>
        <taxon>Poaceae</taxon>
        <taxon>PACMAD clade</taxon>
        <taxon>Panicoideae</taxon>
        <taxon>Panicodae</taxon>
        <taxon>Paniceae</taxon>
        <taxon>Panicinae</taxon>
        <taxon>Panicum</taxon>
        <taxon>Panicum sect. Panicum</taxon>
    </lineage>
</organism>
<sequence>MGSKICKQLFDETNNLSVLLCCKKFPERQWSFIQR</sequence>
<proteinExistence type="predicted"/>
<accession>A0A2T7E4P2</accession>
<gene>
    <name evidence="1" type="ORF">GQ55_3G015400</name>
</gene>
<dbReference type="AlphaFoldDB" id="A0A2T7E4P2"/>
<reference evidence="1 2" key="1">
    <citation type="submission" date="2018-04" db="EMBL/GenBank/DDBJ databases">
        <title>WGS assembly of Panicum hallii var. hallii HAL2.</title>
        <authorList>
            <person name="Lovell J."/>
            <person name="Jenkins J."/>
            <person name="Lowry D."/>
            <person name="Mamidi S."/>
            <person name="Sreedasyam A."/>
            <person name="Weng X."/>
            <person name="Barry K."/>
            <person name="Bonette J."/>
            <person name="Campitelli B."/>
            <person name="Daum C."/>
            <person name="Gordon S."/>
            <person name="Gould B."/>
            <person name="Lipzen A."/>
            <person name="MacQueen A."/>
            <person name="Palacio-Mejia J."/>
            <person name="Plott C."/>
            <person name="Shakirov E."/>
            <person name="Shu S."/>
            <person name="Yoshinaga Y."/>
            <person name="Zane M."/>
            <person name="Rokhsar D."/>
            <person name="Grimwood J."/>
            <person name="Schmutz J."/>
            <person name="Juenger T."/>
        </authorList>
    </citation>
    <scope>NUCLEOTIDE SEQUENCE [LARGE SCALE GENOMIC DNA]</scope>
    <source>
        <strain evidence="2">cv. HAL2</strain>
    </source>
</reference>
<name>A0A2T7E4P2_9POAL</name>
<keyword evidence="2" id="KW-1185">Reference proteome</keyword>
<dbReference type="Proteomes" id="UP000244336">
    <property type="component" value="Chromosome 3"/>
</dbReference>
<evidence type="ECO:0000313" key="1">
    <source>
        <dbReference type="EMBL" id="PUZ62798.1"/>
    </source>
</evidence>
<dbReference type="EMBL" id="CM009751">
    <property type="protein sequence ID" value="PUZ62798.1"/>
    <property type="molecule type" value="Genomic_DNA"/>
</dbReference>